<dbReference type="EMBL" id="CP030104">
    <property type="protein sequence ID" value="AWX43277.1"/>
    <property type="molecule type" value="Genomic_DNA"/>
</dbReference>
<sequence>MKCFKIYGSTVIGVFFLLGCNAYKAQKQEAQLSFPELGTLIKTKDEIWYSAVEQVGVPNWSVLKVSAKQLPFNRTSYSSYTKYVEQAGKINSISFSDSLPLKPKYLRLELLDKLDLTTLLNNDAHDALRTYISYNEDYKLITGLNLTVPETAMSDFTLAEAIQLQKDDYGNIQLVVINGELESRYFFSELQVFGYQYVNFCWGEDRYHNLIIKNLMPKGERCPKGTYAKASKVGTDRAYLKF</sequence>
<dbReference type="KEGG" id="spon:HME9304_00264"/>
<evidence type="ECO:0000313" key="2">
    <source>
        <dbReference type="Proteomes" id="UP000248536"/>
    </source>
</evidence>
<dbReference type="RefSeq" id="WP_112376869.1">
    <property type="nucleotide sequence ID" value="NZ_CP030104.1"/>
</dbReference>
<gene>
    <name evidence="1" type="ORF">HME9304_00264</name>
</gene>
<protein>
    <submittedName>
        <fullName evidence="1">Uncharacterized protein</fullName>
    </submittedName>
</protein>
<dbReference type="Proteomes" id="UP000248536">
    <property type="component" value="Chromosome"/>
</dbReference>
<accession>A0A2Z4LPW0</accession>
<keyword evidence="2" id="KW-1185">Reference proteome</keyword>
<dbReference type="OrthoDB" id="1186960at2"/>
<organism evidence="1 2">
    <name type="scientific">Flagellimonas maritima</name>
    <dbReference type="NCBI Taxonomy" id="1383885"/>
    <lineage>
        <taxon>Bacteria</taxon>
        <taxon>Pseudomonadati</taxon>
        <taxon>Bacteroidota</taxon>
        <taxon>Flavobacteriia</taxon>
        <taxon>Flavobacteriales</taxon>
        <taxon>Flavobacteriaceae</taxon>
        <taxon>Flagellimonas</taxon>
    </lineage>
</organism>
<reference evidence="1 2" key="1">
    <citation type="submission" date="2018-06" db="EMBL/GenBank/DDBJ databases">
        <title>Spongiibacterium sp. HME9304 Genome sequencing and assembly.</title>
        <authorList>
            <person name="Kang H."/>
            <person name="Kim H."/>
            <person name="Joh K."/>
        </authorList>
    </citation>
    <scope>NUCLEOTIDE SEQUENCE [LARGE SCALE GENOMIC DNA]</scope>
    <source>
        <strain evidence="1 2">HME9304</strain>
    </source>
</reference>
<dbReference type="AlphaFoldDB" id="A0A2Z4LPW0"/>
<evidence type="ECO:0000313" key="1">
    <source>
        <dbReference type="EMBL" id="AWX43277.1"/>
    </source>
</evidence>
<dbReference type="PROSITE" id="PS51257">
    <property type="entry name" value="PROKAR_LIPOPROTEIN"/>
    <property type="match status" value="1"/>
</dbReference>
<name>A0A2Z4LPW0_9FLAO</name>
<proteinExistence type="predicted"/>